<sequence length="428" mass="45004" precursor="true">MQFATGKKLSILACLLLSTVNAPHAKGQMYINEIYLDPPGSSGDLVYEYIELRGSSGASLADHYLIVLENETNSATANPGQIEAVFDLGSLSSPFLGSNGFLTLRQAGGNYSTFDPNSNNLQNTLSGFTWGSGDLSSVGFMDEGNNGVLENSGGTFILLKNNGGASTAPTITSPDLIDLDADNDNELDAGSILDSWTILDSIGINGDPGEPAGFMYAPINFSLATPPGGGNVPAGATFVDVGFEIEYFGRWGNSTGSTAADWHIANLTNDNASGFDGPTDFRQSAEPHGINTPDQYVETSQGVPYGTIITGTLGSENLSILNGDFDAVYDGEEYVFDGDIDGHDFLTWQRNFGFGLDSLSVPKFATRRHGDSNGDRIVDGADLALWAANYGAGAGPLVSSAVAVPEPTSLTLLVLSGLLLLRIRHSEL</sequence>
<accession>A0A5C6CU75</accession>
<organism evidence="2 3">
    <name type="scientific">Bythopirellula polymerisocia</name>
    <dbReference type="NCBI Taxonomy" id="2528003"/>
    <lineage>
        <taxon>Bacteria</taxon>
        <taxon>Pseudomonadati</taxon>
        <taxon>Planctomycetota</taxon>
        <taxon>Planctomycetia</taxon>
        <taxon>Pirellulales</taxon>
        <taxon>Lacipirellulaceae</taxon>
        <taxon>Bythopirellula</taxon>
    </lineage>
</organism>
<feature type="signal peptide" evidence="1">
    <location>
        <begin position="1"/>
        <end position="25"/>
    </location>
</feature>
<dbReference type="InterPro" id="IPR018247">
    <property type="entry name" value="EF_Hand_1_Ca_BS"/>
</dbReference>
<keyword evidence="3" id="KW-1185">Reference proteome</keyword>
<feature type="chain" id="PRO_5022949328" description="LTD domain-containing protein" evidence="1">
    <location>
        <begin position="26"/>
        <end position="428"/>
    </location>
</feature>
<dbReference type="Proteomes" id="UP000318437">
    <property type="component" value="Unassembled WGS sequence"/>
</dbReference>
<dbReference type="EMBL" id="SJPS01000003">
    <property type="protein sequence ID" value="TWU27415.1"/>
    <property type="molecule type" value="Genomic_DNA"/>
</dbReference>
<dbReference type="RefSeq" id="WP_146450629.1">
    <property type="nucleotide sequence ID" value="NZ_SJPS01000003.1"/>
</dbReference>
<gene>
    <name evidence="2" type="ORF">Pla144_21880</name>
</gene>
<keyword evidence="1" id="KW-0732">Signal</keyword>
<dbReference type="OrthoDB" id="255205at2"/>
<comment type="caution">
    <text evidence="2">The sequence shown here is derived from an EMBL/GenBank/DDBJ whole genome shotgun (WGS) entry which is preliminary data.</text>
</comment>
<evidence type="ECO:0000313" key="3">
    <source>
        <dbReference type="Proteomes" id="UP000318437"/>
    </source>
</evidence>
<name>A0A5C6CU75_9BACT</name>
<reference evidence="2 3" key="1">
    <citation type="submission" date="2019-02" db="EMBL/GenBank/DDBJ databases">
        <title>Deep-cultivation of Planctomycetes and their phenomic and genomic characterization uncovers novel biology.</title>
        <authorList>
            <person name="Wiegand S."/>
            <person name="Jogler M."/>
            <person name="Boedeker C."/>
            <person name="Pinto D."/>
            <person name="Vollmers J."/>
            <person name="Rivas-Marin E."/>
            <person name="Kohn T."/>
            <person name="Peeters S.H."/>
            <person name="Heuer A."/>
            <person name="Rast P."/>
            <person name="Oberbeckmann S."/>
            <person name="Bunk B."/>
            <person name="Jeske O."/>
            <person name="Meyerdierks A."/>
            <person name="Storesund J.E."/>
            <person name="Kallscheuer N."/>
            <person name="Luecker S."/>
            <person name="Lage O.M."/>
            <person name="Pohl T."/>
            <person name="Merkel B.J."/>
            <person name="Hornburger P."/>
            <person name="Mueller R.-W."/>
            <person name="Bruemmer F."/>
            <person name="Labrenz M."/>
            <person name="Spormann A.M."/>
            <person name="Op Den Camp H."/>
            <person name="Overmann J."/>
            <person name="Amann R."/>
            <person name="Jetten M.S.M."/>
            <person name="Mascher T."/>
            <person name="Medema M.H."/>
            <person name="Devos D.P."/>
            <person name="Kaster A.-K."/>
            <person name="Ovreas L."/>
            <person name="Rohde M."/>
            <person name="Galperin M.Y."/>
            <person name="Jogler C."/>
        </authorList>
    </citation>
    <scope>NUCLEOTIDE SEQUENCE [LARGE SCALE GENOMIC DNA]</scope>
    <source>
        <strain evidence="2 3">Pla144</strain>
    </source>
</reference>
<evidence type="ECO:0000313" key="2">
    <source>
        <dbReference type="EMBL" id="TWU27415.1"/>
    </source>
</evidence>
<dbReference type="PROSITE" id="PS00018">
    <property type="entry name" value="EF_HAND_1"/>
    <property type="match status" value="1"/>
</dbReference>
<protein>
    <recommendedName>
        <fullName evidence="4">LTD domain-containing protein</fullName>
    </recommendedName>
</protein>
<evidence type="ECO:0000256" key="1">
    <source>
        <dbReference type="SAM" id="SignalP"/>
    </source>
</evidence>
<proteinExistence type="predicted"/>
<dbReference type="AlphaFoldDB" id="A0A5C6CU75"/>
<evidence type="ECO:0008006" key="4">
    <source>
        <dbReference type="Google" id="ProtNLM"/>
    </source>
</evidence>